<dbReference type="PANTHER" id="PTHR22948">
    <property type="entry name" value="TUDOR DOMAIN CONTAINING PROTEIN"/>
    <property type="match status" value="1"/>
</dbReference>
<accession>A0A1A9W0T5</accession>
<dbReference type="PROSITE" id="PS50304">
    <property type="entry name" value="TUDOR"/>
    <property type="match status" value="1"/>
</dbReference>
<organism evidence="8 9">
    <name type="scientific">Glossina brevipalpis</name>
    <dbReference type="NCBI Taxonomy" id="37001"/>
    <lineage>
        <taxon>Eukaryota</taxon>
        <taxon>Metazoa</taxon>
        <taxon>Ecdysozoa</taxon>
        <taxon>Arthropoda</taxon>
        <taxon>Hexapoda</taxon>
        <taxon>Insecta</taxon>
        <taxon>Pterygota</taxon>
        <taxon>Neoptera</taxon>
        <taxon>Endopterygota</taxon>
        <taxon>Diptera</taxon>
        <taxon>Brachycera</taxon>
        <taxon>Muscomorpha</taxon>
        <taxon>Hippoboscoidea</taxon>
        <taxon>Glossinidae</taxon>
        <taxon>Glossina</taxon>
    </lineage>
</organism>
<dbReference type="Proteomes" id="UP000091820">
    <property type="component" value="Unassembled WGS sequence"/>
</dbReference>
<dbReference type="GO" id="GO:0005737">
    <property type="term" value="C:cytoplasm"/>
    <property type="evidence" value="ECO:0007669"/>
    <property type="project" value="UniProtKB-ARBA"/>
</dbReference>
<dbReference type="SMART" id="SM00333">
    <property type="entry name" value="TUDOR"/>
    <property type="match status" value="2"/>
</dbReference>
<protein>
    <recommendedName>
        <fullName evidence="10">Tudor domain-containing protein 1</fullName>
    </recommendedName>
</protein>
<dbReference type="SUPFAM" id="SSF54928">
    <property type="entry name" value="RNA-binding domain, RBD"/>
    <property type="match status" value="1"/>
</dbReference>
<dbReference type="AlphaFoldDB" id="A0A1A9W0T5"/>
<evidence type="ECO:0000256" key="1">
    <source>
        <dbReference type="ARBA" id="ARBA00022723"/>
    </source>
</evidence>
<evidence type="ECO:0000256" key="2">
    <source>
        <dbReference type="ARBA" id="ARBA00022771"/>
    </source>
</evidence>
<dbReference type="InterPro" id="IPR000504">
    <property type="entry name" value="RRM_dom"/>
</dbReference>
<dbReference type="GO" id="GO:0008270">
    <property type="term" value="F:zinc ion binding"/>
    <property type="evidence" value="ECO:0007669"/>
    <property type="project" value="UniProtKB-KW"/>
</dbReference>
<dbReference type="PROSITE" id="PS50865">
    <property type="entry name" value="ZF_MYND_2"/>
    <property type="match status" value="1"/>
</dbReference>
<evidence type="ECO:0000259" key="7">
    <source>
        <dbReference type="PROSITE" id="PS50865"/>
    </source>
</evidence>
<sequence length="713" mass="82573">MEDADAFKEWNVMEKHYANAEFNQYVSETGVNLDDGFQPTLIKKAFPYLIFKNVPKNMTNLALLNICSKYGLVKEIRYNSKTNWHFIDFATVADAQAVCQNLERNSYGFQVVIGKKKQITNDQIPLDPISSAQSSSIDRIDRVNRAYLTSEKLHARPYFAPCAPLVDRNLQNEFIFNDDAHVLERQGVKNKKNETNENVEYYTGRAYITMPDKMRKFVENKSKKSLGTYDEANETYSNVEFTQRKPPSKVNKCTLCKRDCDSICMRCRAYYCGVECQKNNWDEHRRICGRPRVLQVGKITEINDDKQNRIALKENLGEQEEYDVSEISKKIPRSGSIVTITAIAKTNVVFIRSKDCDDIESFFKTVNNLQKQSKTLNIIVKKPRRGQILINKFHDEYCRVMVLDHIGIEEVVILYVDYGNVDIVNFKHLYEVHDEYIQTPFYAVPVMLKDVSDYYMTEEIRNFMYTYLNDNNVCLKYIPEDFIPNKGVYMIELIDEQSHQNFNKTINKLAIPREPVNDNEFCFKDYLQEVPLPNGDNIELVVMDNSLMHTALIYCTTKLYALEIQKFNRELQKYAQNASTTCYAPRINELCIAKYSVDGKWYRGLSLELVGDGHPSVMFIDYGNIECVRIDDIRPYPPQFTFPIYTSDCEIVGLTEKCNKKLVKKLEELIPVGAVIKCAHVKSCKADKFHTISLPHIIRELNSLGLLETKNET</sequence>
<dbReference type="SMART" id="SM00360">
    <property type="entry name" value="RRM"/>
    <property type="match status" value="1"/>
</dbReference>
<dbReference type="Gene3D" id="3.30.70.330">
    <property type="match status" value="1"/>
</dbReference>
<keyword evidence="9" id="KW-1185">Reference proteome</keyword>
<dbReference type="InterPro" id="IPR035979">
    <property type="entry name" value="RBD_domain_sf"/>
</dbReference>
<dbReference type="FunFam" id="2.30.30.140:FF:000018">
    <property type="entry name" value="Serine/threonine-protein kinase 31"/>
    <property type="match status" value="1"/>
</dbReference>
<feature type="domain" description="Tudor" evidence="6">
    <location>
        <begin position="584"/>
        <end position="643"/>
    </location>
</feature>
<dbReference type="SUPFAM" id="SSF144232">
    <property type="entry name" value="HIT/MYND zinc finger-like"/>
    <property type="match status" value="1"/>
</dbReference>
<dbReference type="InterPro" id="IPR002999">
    <property type="entry name" value="Tudor"/>
</dbReference>
<feature type="domain" description="MYND-type" evidence="7">
    <location>
        <begin position="253"/>
        <end position="288"/>
    </location>
</feature>
<dbReference type="InterPro" id="IPR012677">
    <property type="entry name" value="Nucleotide-bd_a/b_plait_sf"/>
</dbReference>
<reference evidence="9" key="1">
    <citation type="submission" date="2014-03" db="EMBL/GenBank/DDBJ databases">
        <authorList>
            <person name="Aksoy S."/>
            <person name="Warren W."/>
            <person name="Wilson R.K."/>
        </authorList>
    </citation>
    <scope>NUCLEOTIDE SEQUENCE [LARGE SCALE GENOMIC DNA]</scope>
    <source>
        <strain evidence="9">IAEA</strain>
    </source>
</reference>
<dbReference type="CDD" id="cd00590">
    <property type="entry name" value="RRM_SF"/>
    <property type="match status" value="1"/>
</dbReference>
<dbReference type="EnsemblMetazoa" id="GBRI002246-RA">
    <property type="protein sequence ID" value="GBRI002246-PA"/>
    <property type="gene ID" value="GBRI002246"/>
</dbReference>
<dbReference type="Gene3D" id="6.10.140.2220">
    <property type="match status" value="1"/>
</dbReference>
<dbReference type="InterPro" id="IPR050621">
    <property type="entry name" value="Tudor_domain_containing"/>
</dbReference>
<dbReference type="Pfam" id="PF00076">
    <property type="entry name" value="RRM_1"/>
    <property type="match status" value="1"/>
</dbReference>
<keyword evidence="4" id="KW-0694">RNA-binding</keyword>
<evidence type="ECO:0008006" key="10">
    <source>
        <dbReference type="Google" id="ProtNLM"/>
    </source>
</evidence>
<reference evidence="8" key="2">
    <citation type="submission" date="2020-05" db="UniProtKB">
        <authorList>
            <consortium name="EnsemblMetazoa"/>
        </authorList>
    </citation>
    <scope>IDENTIFICATION</scope>
    <source>
        <strain evidence="8">IAEA</strain>
    </source>
</reference>
<dbReference type="VEuPathDB" id="VectorBase:GBRI002246"/>
<dbReference type="Pfam" id="PF00567">
    <property type="entry name" value="TUDOR"/>
    <property type="match status" value="2"/>
</dbReference>
<evidence type="ECO:0000256" key="3">
    <source>
        <dbReference type="ARBA" id="ARBA00022833"/>
    </source>
</evidence>
<evidence type="ECO:0000313" key="8">
    <source>
        <dbReference type="EnsemblMetazoa" id="GBRI002246-PA"/>
    </source>
</evidence>
<dbReference type="PANTHER" id="PTHR22948:SF76">
    <property type="entry name" value="FI20010P1-RELATED"/>
    <property type="match status" value="1"/>
</dbReference>
<evidence type="ECO:0000256" key="5">
    <source>
        <dbReference type="PROSITE-ProRule" id="PRU00134"/>
    </source>
</evidence>
<keyword evidence="3" id="KW-0862">Zinc</keyword>
<dbReference type="GO" id="GO:0003723">
    <property type="term" value="F:RNA binding"/>
    <property type="evidence" value="ECO:0007669"/>
    <property type="project" value="UniProtKB-KW"/>
</dbReference>
<evidence type="ECO:0000256" key="4">
    <source>
        <dbReference type="ARBA" id="ARBA00022884"/>
    </source>
</evidence>
<dbReference type="Gene3D" id="2.40.50.90">
    <property type="match status" value="1"/>
</dbReference>
<keyword evidence="2 5" id="KW-0863">Zinc-finger</keyword>
<dbReference type="STRING" id="37001.A0A1A9W0T5"/>
<keyword evidence="1" id="KW-0479">Metal-binding</keyword>
<dbReference type="InterPro" id="IPR002893">
    <property type="entry name" value="Znf_MYND"/>
</dbReference>
<evidence type="ECO:0000313" key="9">
    <source>
        <dbReference type="Proteomes" id="UP000091820"/>
    </source>
</evidence>
<dbReference type="SUPFAM" id="SSF63748">
    <property type="entry name" value="Tudor/PWWP/MBT"/>
    <property type="match status" value="2"/>
</dbReference>
<dbReference type="InterPro" id="IPR035437">
    <property type="entry name" value="SNase_OB-fold_sf"/>
</dbReference>
<proteinExistence type="predicted"/>
<dbReference type="Gene3D" id="2.30.30.140">
    <property type="match status" value="2"/>
</dbReference>
<name>A0A1A9W0T5_9MUSC</name>
<evidence type="ECO:0000259" key="6">
    <source>
        <dbReference type="PROSITE" id="PS50304"/>
    </source>
</evidence>